<evidence type="ECO:0000256" key="4">
    <source>
        <dbReference type="ARBA" id="ARBA00023014"/>
    </source>
</evidence>
<evidence type="ECO:0000313" key="5">
    <source>
        <dbReference type="EMBL" id="PIX76839.1"/>
    </source>
</evidence>
<dbReference type="EMBL" id="PFJK01000261">
    <property type="protein sequence ID" value="PIX76839.1"/>
    <property type="molecule type" value="Genomic_DNA"/>
</dbReference>
<dbReference type="AlphaFoldDB" id="A0A2M7M2A9"/>
<dbReference type="PANTHER" id="PTHR43498:SF1">
    <property type="entry name" value="COB--COM HETERODISULFIDE REDUCTASE IRON-SULFUR SUBUNIT A"/>
    <property type="match status" value="1"/>
</dbReference>
<dbReference type="Pfam" id="PF12831">
    <property type="entry name" value="FAD_oxidored"/>
    <property type="match status" value="1"/>
</dbReference>
<dbReference type="GO" id="GO:0016491">
    <property type="term" value="F:oxidoreductase activity"/>
    <property type="evidence" value="ECO:0007669"/>
    <property type="project" value="UniProtKB-KW"/>
</dbReference>
<comment type="caution">
    <text evidence="5">The sequence shown here is derived from an EMBL/GenBank/DDBJ whole genome shotgun (WGS) entry which is preliminary data.</text>
</comment>
<accession>A0A2M7M2A9</accession>
<sequence length="267" mass="30738">DKKRNLMPPTLCSQWVNIDWPRFYEFCRTELQKKSLDERLKEAFKKNIFTTPDRHLPGMMRAGENTGGGNIGHIFGIDGTDEESLTRAMVQGRKLLLEYERFYKKYLKGFEKMELVNTGSLLGVRETRRIIGDYILNLDDFKNRAIFPDEIGRYSYPVDIHPSAPNDTEYEKFRKEFSELRHKPGESYGIPYRCLLPLKLKNVFVAGRCISSDRYIQGSVRVMPACYITGQAAGTSAALCSDKSILSRQLDTKKLRDTLRNNGVYLP</sequence>
<keyword evidence="2" id="KW-0560">Oxidoreductase</keyword>
<dbReference type="GO" id="GO:0046872">
    <property type="term" value="F:metal ion binding"/>
    <property type="evidence" value="ECO:0007669"/>
    <property type="project" value="UniProtKB-KW"/>
</dbReference>
<feature type="non-terminal residue" evidence="5">
    <location>
        <position position="1"/>
    </location>
</feature>
<evidence type="ECO:0000256" key="2">
    <source>
        <dbReference type="ARBA" id="ARBA00023002"/>
    </source>
</evidence>
<proteinExistence type="predicted"/>
<keyword evidence="1" id="KW-0479">Metal-binding</keyword>
<dbReference type="PANTHER" id="PTHR43498">
    <property type="entry name" value="FERREDOXIN:COB-COM HETERODISULFIDE REDUCTASE SUBUNIT A"/>
    <property type="match status" value="1"/>
</dbReference>
<keyword evidence="3" id="KW-0408">Iron</keyword>
<reference evidence="6" key="1">
    <citation type="submission" date="2017-09" db="EMBL/GenBank/DDBJ databases">
        <title>Depth-based differentiation of microbial function through sediment-hosted aquifers and enrichment of novel symbionts in the deep terrestrial subsurface.</title>
        <authorList>
            <person name="Probst A.J."/>
            <person name="Ladd B."/>
            <person name="Jarett J.K."/>
            <person name="Geller-Mcgrath D.E."/>
            <person name="Sieber C.M.K."/>
            <person name="Emerson J.B."/>
            <person name="Anantharaman K."/>
            <person name="Thomas B.C."/>
            <person name="Malmstrom R."/>
            <person name="Stieglmeier M."/>
            <person name="Klingl A."/>
            <person name="Woyke T."/>
            <person name="Ryan C.M."/>
            <person name="Banfield J.F."/>
        </authorList>
    </citation>
    <scope>NUCLEOTIDE SEQUENCE [LARGE SCALE GENOMIC DNA]</scope>
</reference>
<dbReference type="GO" id="GO:0051536">
    <property type="term" value="F:iron-sulfur cluster binding"/>
    <property type="evidence" value="ECO:0007669"/>
    <property type="project" value="UniProtKB-KW"/>
</dbReference>
<gene>
    <name evidence="5" type="ORF">COZ37_05770</name>
</gene>
<evidence type="ECO:0000256" key="3">
    <source>
        <dbReference type="ARBA" id="ARBA00023004"/>
    </source>
</evidence>
<dbReference type="Proteomes" id="UP000229703">
    <property type="component" value="Unassembled WGS sequence"/>
</dbReference>
<evidence type="ECO:0000313" key="6">
    <source>
        <dbReference type="Proteomes" id="UP000229703"/>
    </source>
</evidence>
<protein>
    <submittedName>
        <fullName evidence="5">FAD-dependent oxidoreductase</fullName>
    </submittedName>
</protein>
<name>A0A2M7M2A9_9BACT</name>
<dbReference type="InterPro" id="IPR039650">
    <property type="entry name" value="HdrA-like"/>
</dbReference>
<keyword evidence="4" id="KW-0411">Iron-sulfur</keyword>
<evidence type="ECO:0000256" key="1">
    <source>
        <dbReference type="ARBA" id="ARBA00022723"/>
    </source>
</evidence>
<organism evidence="5 6">
    <name type="scientific">bacterium (Candidatus Ratteibacteria) CG_4_10_14_3_um_filter_41_18</name>
    <dbReference type="NCBI Taxonomy" id="2014287"/>
    <lineage>
        <taxon>Bacteria</taxon>
        <taxon>Candidatus Ratteibacteria</taxon>
    </lineage>
</organism>